<feature type="transmembrane region" description="Helical" evidence="10">
    <location>
        <begin position="26"/>
        <end position="50"/>
    </location>
</feature>
<evidence type="ECO:0000256" key="7">
    <source>
        <dbReference type="ARBA" id="ARBA00023170"/>
    </source>
</evidence>
<dbReference type="Pfam" id="PF00001">
    <property type="entry name" value="7tm_1"/>
    <property type="match status" value="1"/>
</dbReference>
<gene>
    <name evidence="13" type="ORF">D910_07976</name>
</gene>
<dbReference type="SUPFAM" id="SSF81321">
    <property type="entry name" value="Family A G protein-coupled receptor-like"/>
    <property type="match status" value="1"/>
</dbReference>
<keyword evidence="6 10" id="KW-0472">Membrane</keyword>
<evidence type="ECO:0000256" key="4">
    <source>
        <dbReference type="ARBA" id="ARBA00022989"/>
    </source>
</evidence>
<feature type="transmembrane region" description="Helical" evidence="10">
    <location>
        <begin position="313"/>
        <end position="333"/>
    </location>
</feature>
<reference evidence="12" key="1">
    <citation type="journal article" date="2012" name="Insect Biochem. Mol. Biol.">
        <title>Transcriptome and full-length cDNA resources for the mountain pine beetle, Dendroctonus ponderosae Hopkins, a major insect pest of pine forests.</title>
        <authorList>
            <person name="Keeling C.I."/>
            <person name="Henderson H."/>
            <person name="Li M."/>
            <person name="Yuen M."/>
            <person name="Clark E.L."/>
            <person name="Fraser J.D."/>
            <person name="Huber D.P."/>
            <person name="Liao N.Y."/>
            <person name="Roderick Docking T."/>
            <person name="Birol I."/>
            <person name="Chan S.K."/>
            <person name="Taylor G.A."/>
            <person name="Palmquist D."/>
            <person name="Jones S.J."/>
            <person name="Bohlmann J."/>
        </authorList>
    </citation>
    <scope>NUCLEOTIDE SEQUENCE</scope>
    <source>
        <tissue evidence="12">Midgut and adhering fatbody of emerged adults of both sexes after feeding on lodgepole pine for up to 64 h</tissue>
    </source>
</reference>
<dbReference type="PANTHER" id="PTHR45695">
    <property type="entry name" value="LEUCOKININ RECEPTOR-RELATED"/>
    <property type="match status" value="1"/>
</dbReference>
<dbReference type="EMBL" id="KB632255">
    <property type="protein sequence ID" value="ERL90629.1"/>
    <property type="molecule type" value="Genomic_DNA"/>
</dbReference>
<dbReference type="HOGENOM" id="CLU_850636_0_0_1"/>
<dbReference type="AlphaFoldDB" id="J3JY28"/>
<evidence type="ECO:0000256" key="1">
    <source>
        <dbReference type="ARBA" id="ARBA00004141"/>
    </source>
</evidence>
<dbReference type="InterPro" id="IPR017452">
    <property type="entry name" value="GPCR_Rhodpsn_7TM"/>
</dbReference>
<evidence type="ECO:0000313" key="14">
    <source>
        <dbReference type="Proteomes" id="UP000030742"/>
    </source>
</evidence>
<keyword evidence="7 9" id="KW-0675">Receptor</keyword>
<evidence type="ECO:0000256" key="2">
    <source>
        <dbReference type="ARBA" id="ARBA00010663"/>
    </source>
</evidence>
<dbReference type="PANTHER" id="PTHR45695:SF15">
    <property type="entry name" value="OPSIN RH2"/>
    <property type="match status" value="1"/>
</dbReference>
<comment type="subcellular location">
    <subcellularLocation>
        <location evidence="1">Membrane</location>
        <topology evidence="1">Multi-pass membrane protein</topology>
    </subcellularLocation>
</comment>
<evidence type="ECO:0000256" key="6">
    <source>
        <dbReference type="ARBA" id="ARBA00023136"/>
    </source>
</evidence>
<evidence type="ECO:0000256" key="5">
    <source>
        <dbReference type="ARBA" id="ARBA00023040"/>
    </source>
</evidence>
<dbReference type="OrthoDB" id="5957382at2759"/>
<dbReference type="GO" id="GO:0004930">
    <property type="term" value="F:G protein-coupled receptor activity"/>
    <property type="evidence" value="ECO:0007669"/>
    <property type="project" value="UniProtKB-KW"/>
</dbReference>
<keyword evidence="4 10" id="KW-1133">Transmembrane helix</keyword>
<dbReference type="PROSITE" id="PS00237">
    <property type="entry name" value="G_PROTEIN_RECEP_F1_1"/>
    <property type="match status" value="1"/>
</dbReference>
<name>J3JY28_DENPD</name>
<evidence type="ECO:0000256" key="3">
    <source>
        <dbReference type="ARBA" id="ARBA00022692"/>
    </source>
</evidence>
<reference evidence="13 14" key="2">
    <citation type="journal article" date="2013" name="Genome Biol.">
        <title>Draft genome of the mountain pine beetle, Dendroctonus ponderosae Hopkins, a major forest pest.</title>
        <authorList>
            <person name="Keeling C.I."/>
            <person name="Yuen M.M."/>
            <person name="Liao N.Y."/>
            <person name="Docking T.R."/>
            <person name="Chan S.K."/>
            <person name="Taylor G.A."/>
            <person name="Palmquist D.L."/>
            <person name="Jackman S.D."/>
            <person name="Nguyen A."/>
            <person name="Li M."/>
            <person name="Henderson H."/>
            <person name="Janes J.K."/>
            <person name="Zhao Y."/>
            <person name="Pandoh P."/>
            <person name="Moore R."/>
            <person name="Sperling F.A."/>
            <person name="Huber D.P."/>
            <person name="Birol I."/>
            <person name="Jones S.J."/>
            <person name="Bohlmann J."/>
        </authorList>
    </citation>
    <scope>NUCLEOTIDE SEQUENCE</scope>
</reference>
<feature type="transmembrane region" description="Helical" evidence="10">
    <location>
        <begin position="142"/>
        <end position="171"/>
    </location>
</feature>
<feature type="transmembrane region" description="Helical" evidence="10">
    <location>
        <begin position="62"/>
        <end position="79"/>
    </location>
</feature>
<evidence type="ECO:0000256" key="9">
    <source>
        <dbReference type="RuleBase" id="RU000688"/>
    </source>
</evidence>
<evidence type="ECO:0000256" key="10">
    <source>
        <dbReference type="SAM" id="Phobius"/>
    </source>
</evidence>
<dbReference type="InterPro" id="IPR000276">
    <property type="entry name" value="GPCR_Rhodpsn"/>
</dbReference>
<feature type="transmembrane region" description="Helical" evidence="10">
    <location>
        <begin position="99"/>
        <end position="121"/>
    </location>
</feature>
<dbReference type="Gene3D" id="1.20.1070.10">
    <property type="entry name" value="Rhodopsin 7-helix transmembrane proteins"/>
    <property type="match status" value="1"/>
</dbReference>
<evidence type="ECO:0000256" key="8">
    <source>
        <dbReference type="ARBA" id="ARBA00023224"/>
    </source>
</evidence>
<feature type="transmembrane region" description="Helical" evidence="10">
    <location>
        <begin position="191"/>
        <end position="214"/>
    </location>
</feature>
<comment type="similarity">
    <text evidence="2 9">Belongs to the G-protein coupled receptor 1 family.</text>
</comment>
<evidence type="ECO:0000313" key="13">
    <source>
        <dbReference type="EMBL" id="ERL90629.1"/>
    </source>
</evidence>
<feature type="domain" description="G-protein coupled receptors family 1 profile" evidence="11">
    <location>
        <begin position="41"/>
        <end position="330"/>
    </location>
</feature>
<keyword evidence="5 9" id="KW-0297">G-protein coupled receptor</keyword>
<dbReference type="GO" id="GO:0005886">
    <property type="term" value="C:plasma membrane"/>
    <property type="evidence" value="ECO:0007669"/>
    <property type="project" value="TreeGrafter"/>
</dbReference>
<dbReference type="Proteomes" id="UP000030742">
    <property type="component" value="Unassembled WGS sequence"/>
</dbReference>
<evidence type="ECO:0000313" key="12">
    <source>
        <dbReference type="EMBL" id="AEE63113.1"/>
    </source>
</evidence>
<dbReference type="PRINTS" id="PR00237">
    <property type="entry name" value="GPCRRHODOPSN"/>
</dbReference>
<dbReference type="KEGG" id="dpa:109533305"/>
<feature type="transmembrane region" description="Helical" evidence="10">
    <location>
        <begin position="273"/>
        <end position="293"/>
    </location>
</feature>
<proteinExistence type="evidence at transcript level"/>
<keyword evidence="8 9" id="KW-0807">Transducer</keyword>
<sequence>MGLKSSKVRIEVPEILLIGFEVNRPLYFWLILIITIIAILGNILVVRTVICRKYKYLQKTCIISLALSDIITVILFSMNNLDLLSKKRMTWIYGEYMCHYIPVGQVLGNLTSSVALLVIALDRYHNVIHAITKKWDPCLWKCICGATILWMICAGLSYPVVTFYIYFPILINEVDEAAMCTGAPVTKSTIFLYYICMNCLFFLPIVLMFFWFYYKIAFLIWRHRKPPAEHLNQQEFTDTSCSSKPTQTQDSCVSLSKCTDKKKKVQMERKVRSFKIVVTLIIAFIGCRMPYWLVMLYQQAKSVDRNILWNLRFSAISLYLLNCALNPLLYTYLNITILACRKISKFLANTFCCWFSNSEFEDFETGKHTAEGIMRVENNEVGNNADKLNDSRVKVQFIDVPISRYKENKVY</sequence>
<dbReference type="EMBL" id="BT128152">
    <property type="protein sequence ID" value="AEE63113.1"/>
    <property type="molecule type" value="mRNA"/>
</dbReference>
<organism evidence="12">
    <name type="scientific">Dendroctonus ponderosae</name>
    <name type="common">Mountain pine beetle</name>
    <dbReference type="NCBI Taxonomy" id="77166"/>
    <lineage>
        <taxon>Eukaryota</taxon>
        <taxon>Metazoa</taxon>
        <taxon>Ecdysozoa</taxon>
        <taxon>Arthropoda</taxon>
        <taxon>Hexapoda</taxon>
        <taxon>Insecta</taxon>
        <taxon>Pterygota</taxon>
        <taxon>Neoptera</taxon>
        <taxon>Endopterygota</taxon>
        <taxon>Coleoptera</taxon>
        <taxon>Polyphaga</taxon>
        <taxon>Cucujiformia</taxon>
        <taxon>Curculionidae</taxon>
        <taxon>Scolytinae</taxon>
        <taxon>Dendroctonus</taxon>
    </lineage>
</organism>
<dbReference type="CDD" id="cd00637">
    <property type="entry name" value="7tm_classA_rhodopsin-like"/>
    <property type="match status" value="1"/>
</dbReference>
<evidence type="ECO:0000259" key="11">
    <source>
        <dbReference type="PROSITE" id="PS50262"/>
    </source>
</evidence>
<dbReference type="PROSITE" id="PS50262">
    <property type="entry name" value="G_PROTEIN_RECEP_F1_2"/>
    <property type="match status" value="1"/>
</dbReference>
<keyword evidence="3 9" id="KW-0812">Transmembrane</keyword>
<accession>J3JY28</accession>
<protein>
    <recommendedName>
        <fullName evidence="11">G-protein coupled receptors family 1 profile domain-containing protein</fullName>
    </recommendedName>
</protein>